<dbReference type="InterPro" id="IPR000577">
    <property type="entry name" value="Carb_kinase_FGGY"/>
</dbReference>
<dbReference type="PIRSF" id="PIRSF000538">
    <property type="entry name" value="GlpK"/>
    <property type="match status" value="1"/>
</dbReference>
<dbReference type="PANTHER" id="PTHR43095:SF5">
    <property type="entry name" value="XYLULOSE KINASE"/>
    <property type="match status" value="1"/>
</dbReference>
<reference evidence="7 8" key="1">
    <citation type="submission" date="2020-04" db="EMBL/GenBank/DDBJ databases">
        <authorList>
            <person name="De Canck E."/>
        </authorList>
    </citation>
    <scope>NUCLEOTIDE SEQUENCE [LARGE SCALE GENOMIC DNA]</scope>
    <source>
        <strain evidence="7 8">LMG 28138</strain>
    </source>
</reference>
<accession>A0A6S7BAI0</accession>
<proteinExistence type="inferred from homology"/>
<dbReference type="Proteomes" id="UP000494115">
    <property type="component" value="Unassembled WGS sequence"/>
</dbReference>
<sequence>MDYLLGIDIGTFESKGTIIDANGAVIARASTPHRMRVPQPGWAEHDPLTDWWGDFCLLSKQLVEQAAQAGIDASRIRAVGCSAIAPCMLPLDRDGTPLRHAVLYGVDTRASREIDELNTLYGRERLLLHCGNALTSQSVGPKILWLKRNEPEHYAQAAKIVSSTTYLVYRLTGETVLDHYTAASFTPLYDIRTQQWSSTLADEVDGGIIDIDKLPTLAWTTDIAGRVTKQAALQTGLAEGTPVIAGTADAAAEAVSVGVLAAGEMMMMYGSTIFIIQVTDRAVQDPRLWYAPWLFPGLHTSSSGLATSGTLTVWFREQFARDLPADEAFGMLAQEAAQSPPGAKGLIMLPYLSGERTPIHDPHARGCVLGLNLTHTRGDLYRAALEGIANSVRHVLETYAEAHASPRRVVAVGGGTKNPLWLQAVSDCANFEQDVPSLTFGASFGSALLAGIGAGVLTADTIHRANPIAAQVSPDPSTRAVYDKQHRIFRELYLNTKDLMHLLG</sequence>
<keyword evidence="2 4" id="KW-0808">Transferase</keyword>
<dbReference type="EMBL" id="CADIKM010000016">
    <property type="protein sequence ID" value="CAB3792769.1"/>
    <property type="molecule type" value="Genomic_DNA"/>
</dbReference>
<keyword evidence="3 4" id="KW-0418">Kinase</keyword>
<keyword evidence="8" id="KW-1185">Reference proteome</keyword>
<evidence type="ECO:0000256" key="2">
    <source>
        <dbReference type="ARBA" id="ARBA00022679"/>
    </source>
</evidence>
<evidence type="ECO:0000256" key="1">
    <source>
        <dbReference type="ARBA" id="ARBA00009156"/>
    </source>
</evidence>
<dbReference type="InterPro" id="IPR018485">
    <property type="entry name" value="FGGY_C"/>
</dbReference>
<evidence type="ECO:0000256" key="3">
    <source>
        <dbReference type="ARBA" id="ARBA00022777"/>
    </source>
</evidence>
<name>A0A6S7BAI0_9BURK</name>
<comment type="similarity">
    <text evidence="1 4">Belongs to the FGGY kinase family.</text>
</comment>
<dbReference type="SUPFAM" id="SSF53067">
    <property type="entry name" value="Actin-like ATPase domain"/>
    <property type="match status" value="2"/>
</dbReference>
<dbReference type="PROSITE" id="PS00445">
    <property type="entry name" value="FGGY_KINASES_2"/>
    <property type="match status" value="1"/>
</dbReference>
<evidence type="ECO:0000259" key="6">
    <source>
        <dbReference type="Pfam" id="PF02782"/>
    </source>
</evidence>
<feature type="domain" description="Carbohydrate kinase FGGY N-terminal" evidence="5">
    <location>
        <begin position="3"/>
        <end position="254"/>
    </location>
</feature>
<organism evidence="7 8">
    <name type="scientific">Pararobbsia alpina</name>
    <dbReference type="NCBI Taxonomy" id="621374"/>
    <lineage>
        <taxon>Bacteria</taxon>
        <taxon>Pseudomonadati</taxon>
        <taxon>Pseudomonadota</taxon>
        <taxon>Betaproteobacteria</taxon>
        <taxon>Burkholderiales</taxon>
        <taxon>Burkholderiaceae</taxon>
        <taxon>Pararobbsia</taxon>
    </lineage>
</organism>
<dbReference type="RefSeq" id="WP_175105931.1">
    <property type="nucleotide sequence ID" value="NZ_CADIKM010000016.1"/>
</dbReference>
<dbReference type="EC" id="2.7.1.17" evidence="7"/>
<dbReference type="Pfam" id="PF00370">
    <property type="entry name" value="FGGY_N"/>
    <property type="match status" value="1"/>
</dbReference>
<evidence type="ECO:0000256" key="4">
    <source>
        <dbReference type="RuleBase" id="RU003733"/>
    </source>
</evidence>
<evidence type="ECO:0000313" key="8">
    <source>
        <dbReference type="Proteomes" id="UP000494115"/>
    </source>
</evidence>
<evidence type="ECO:0000313" key="7">
    <source>
        <dbReference type="EMBL" id="CAB3792769.1"/>
    </source>
</evidence>
<dbReference type="InterPro" id="IPR018484">
    <property type="entry name" value="FGGY_N"/>
</dbReference>
<dbReference type="GO" id="GO:0004856">
    <property type="term" value="F:D-xylulokinase activity"/>
    <property type="evidence" value="ECO:0007669"/>
    <property type="project" value="UniProtKB-EC"/>
</dbReference>
<evidence type="ECO:0000259" key="5">
    <source>
        <dbReference type="Pfam" id="PF00370"/>
    </source>
</evidence>
<protein>
    <submittedName>
        <fullName evidence="7">Xylulose kinase</fullName>
        <ecNumber evidence="7">2.7.1.17</ecNumber>
    </submittedName>
</protein>
<dbReference type="InterPro" id="IPR050406">
    <property type="entry name" value="FGGY_Carb_Kinase"/>
</dbReference>
<feature type="domain" description="Carbohydrate kinase FGGY C-terminal" evidence="6">
    <location>
        <begin position="303"/>
        <end position="453"/>
    </location>
</feature>
<gene>
    <name evidence="7" type="primary">xylB_3</name>
    <name evidence="7" type="ORF">LMG28138_03411</name>
</gene>
<dbReference type="Gene3D" id="3.30.420.40">
    <property type="match status" value="2"/>
</dbReference>
<dbReference type="InterPro" id="IPR043129">
    <property type="entry name" value="ATPase_NBD"/>
</dbReference>
<dbReference type="InterPro" id="IPR018483">
    <property type="entry name" value="Carb_kinase_FGGY_CS"/>
</dbReference>
<dbReference type="AlphaFoldDB" id="A0A6S7BAI0"/>
<dbReference type="Pfam" id="PF02782">
    <property type="entry name" value="FGGY_C"/>
    <property type="match status" value="1"/>
</dbReference>
<dbReference type="CDD" id="cd07804">
    <property type="entry name" value="ASKHA_NBD_FGGY_RrXK-like"/>
    <property type="match status" value="1"/>
</dbReference>
<dbReference type="PANTHER" id="PTHR43095">
    <property type="entry name" value="SUGAR KINASE"/>
    <property type="match status" value="1"/>
</dbReference>